<sequence length="73" mass="8216">MEDRVALLLLVWVASALAVAMLCSRNRSRLWFIIKDAAPSHYSPTKPSSESIYLPLFTEESVALRAPLCHMLQ</sequence>
<dbReference type="Proteomes" id="UP001352852">
    <property type="component" value="Unassembled WGS sequence"/>
</dbReference>
<proteinExistence type="predicted"/>
<accession>A0ABU7F3D5</accession>
<evidence type="ECO:0008006" key="4">
    <source>
        <dbReference type="Google" id="ProtNLM"/>
    </source>
</evidence>
<feature type="signal peptide" evidence="1">
    <location>
        <begin position="1"/>
        <end position="18"/>
    </location>
</feature>
<evidence type="ECO:0000256" key="1">
    <source>
        <dbReference type="SAM" id="SignalP"/>
    </source>
</evidence>
<organism evidence="2 3">
    <name type="scientific">Characodon lateralis</name>
    <dbReference type="NCBI Taxonomy" id="208331"/>
    <lineage>
        <taxon>Eukaryota</taxon>
        <taxon>Metazoa</taxon>
        <taxon>Chordata</taxon>
        <taxon>Craniata</taxon>
        <taxon>Vertebrata</taxon>
        <taxon>Euteleostomi</taxon>
        <taxon>Actinopterygii</taxon>
        <taxon>Neopterygii</taxon>
        <taxon>Teleostei</taxon>
        <taxon>Neoteleostei</taxon>
        <taxon>Acanthomorphata</taxon>
        <taxon>Ovalentaria</taxon>
        <taxon>Atherinomorphae</taxon>
        <taxon>Cyprinodontiformes</taxon>
        <taxon>Goodeidae</taxon>
        <taxon>Characodon</taxon>
    </lineage>
</organism>
<protein>
    <recommendedName>
        <fullName evidence="4">Secreted protein</fullName>
    </recommendedName>
</protein>
<gene>
    <name evidence="2" type="ORF">CHARACLAT_006988</name>
</gene>
<feature type="chain" id="PRO_5046041186" description="Secreted protein" evidence="1">
    <location>
        <begin position="19"/>
        <end position="73"/>
    </location>
</feature>
<keyword evidence="3" id="KW-1185">Reference proteome</keyword>
<reference evidence="2 3" key="1">
    <citation type="submission" date="2021-06" db="EMBL/GenBank/DDBJ databases">
        <authorList>
            <person name="Palmer J.M."/>
        </authorList>
    </citation>
    <scope>NUCLEOTIDE SEQUENCE [LARGE SCALE GENOMIC DNA]</scope>
    <source>
        <strain evidence="2 3">CL_MEX2019</strain>
        <tissue evidence="2">Muscle</tissue>
    </source>
</reference>
<dbReference type="EMBL" id="JAHUTJ010074148">
    <property type="protein sequence ID" value="MED6293064.1"/>
    <property type="molecule type" value="Genomic_DNA"/>
</dbReference>
<keyword evidence="1" id="KW-0732">Signal</keyword>
<evidence type="ECO:0000313" key="2">
    <source>
        <dbReference type="EMBL" id="MED6293064.1"/>
    </source>
</evidence>
<comment type="caution">
    <text evidence="2">The sequence shown here is derived from an EMBL/GenBank/DDBJ whole genome shotgun (WGS) entry which is preliminary data.</text>
</comment>
<evidence type="ECO:0000313" key="3">
    <source>
        <dbReference type="Proteomes" id="UP001352852"/>
    </source>
</evidence>
<name>A0ABU7F3D5_9TELE</name>